<dbReference type="Gene3D" id="3.30.930.10">
    <property type="entry name" value="Bira Bifunctional Protein, Domain 2"/>
    <property type="match status" value="1"/>
</dbReference>
<dbReference type="InterPro" id="IPR004408">
    <property type="entry name" value="Biotin_CoA_COase_ligase"/>
</dbReference>
<dbReference type="Pfam" id="PF08279">
    <property type="entry name" value="HTH_11"/>
    <property type="match status" value="1"/>
</dbReference>
<dbReference type="NCBIfam" id="TIGR00121">
    <property type="entry name" value="birA_ligase"/>
    <property type="match status" value="1"/>
</dbReference>
<dbReference type="PROSITE" id="PS51733">
    <property type="entry name" value="BPL_LPL_CATALYTIC"/>
    <property type="match status" value="1"/>
</dbReference>
<dbReference type="PANTHER" id="PTHR12835">
    <property type="entry name" value="BIOTIN PROTEIN LIGASE"/>
    <property type="match status" value="1"/>
</dbReference>
<dbReference type="Pfam" id="PF03099">
    <property type="entry name" value="BPL_LplA_LipB"/>
    <property type="match status" value="1"/>
</dbReference>
<dbReference type="EMBL" id="JBHLXE010000046">
    <property type="protein sequence ID" value="MFC0179372.1"/>
    <property type="molecule type" value="Genomic_DNA"/>
</dbReference>
<sequence>MRMSLENTLLKIVTILSDGLFHSGEEIAKKLGVSRQAVNQVISKIELWGLTLFSVKGKGYRLSQPVQLYCQKTFQTNGFLLMGSNDSSEVISNFLSERLQKNTRVDGVPSLVRTPITVHEKSFLFKHNRAIFLLPITDSTNQFFLNHAAKLIPGDVCIAEYQFAARGRRGRRYYAPFGSNLYFTFYWKFSRVDLFFSSLSLLIGILTVRVLQEFGVNNLKLKWPNDIYLNQKKLGGILIETKILKQEMSVIIGIGLNLDMNEADPQIVTQDWISLIQEGYKIDKNKLVMAMQQKLWDFFKQIDSSMIKKLLNEWMYYDLFDIDTEVNLSLNDKLVSGLYKGIDKEGRLLLHPSFTNSRKSGDNLICVSAGDISLRKKESF</sequence>
<protein>
    <submittedName>
        <fullName evidence="3">Biotin--[acetyl-CoA-carboxylase] ligase</fullName>
        <ecNumber evidence="3">6.3.4.15</ecNumber>
    </submittedName>
</protein>
<dbReference type="InterPro" id="IPR045864">
    <property type="entry name" value="aa-tRNA-synth_II/BPL/LPL"/>
</dbReference>
<dbReference type="InterPro" id="IPR004143">
    <property type="entry name" value="BPL_LPL_catalytic"/>
</dbReference>
<evidence type="ECO:0000259" key="2">
    <source>
        <dbReference type="PROSITE" id="PS51733"/>
    </source>
</evidence>
<dbReference type="Proteomes" id="UP001589758">
    <property type="component" value="Unassembled WGS sequence"/>
</dbReference>
<dbReference type="RefSeq" id="WP_385876470.1">
    <property type="nucleotide sequence ID" value="NZ_JBHLXE010000046.1"/>
</dbReference>
<organism evidence="3 4">
    <name type="scientific">Thorsellia kenyensis</name>
    <dbReference type="NCBI Taxonomy" id="1549888"/>
    <lineage>
        <taxon>Bacteria</taxon>
        <taxon>Pseudomonadati</taxon>
        <taxon>Pseudomonadota</taxon>
        <taxon>Gammaproteobacteria</taxon>
        <taxon>Enterobacterales</taxon>
        <taxon>Thorselliaceae</taxon>
        <taxon>Thorsellia</taxon>
    </lineage>
</organism>
<accession>A0ABV6C8S6</accession>
<gene>
    <name evidence="3" type="ORF">ACFFIT_04575</name>
</gene>
<evidence type="ECO:0000256" key="1">
    <source>
        <dbReference type="ARBA" id="ARBA00022598"/>
    </source>
</evidence>
<proteinExistence type="predicted"/>
<evidence type="ECO:0000313" key="4">
    <source>
        <dbReference type="Proteomes" id="UP001589758"/>
    </source>
</evidence>
<name>A0ABV6C8S6_9GAMM</name>
<keyword evidence="4" id="KW-1185">Reference proteome</keyword>
<comment type="caution">
    <text evidence="3">The sequence shown here is derived from an EMBL/GenBank/DDBJ whole genome shotgun (WGS) entry which is preliminary data.</text>
</comment>
<reference evidence="3 4" key="1">
    <citation type="submission" date="2024-09" db="EMBL/GenBank/DDBJ databases">
        <authorList>
            <person name="Sun Q."/>
            <person name="Mori K."/>
        </authorList>
    </citation>
    <scope>NUCLEOTIDE SEQUENCE [LARGE SCALE GENOMIC DNA]</scope>
    <source>
        <strain evidence="3 4">CCM 8545</strain>
    </source>
</reference>
<dbReference type="SUPFAM" id="SSF55681">
    <property type="entry name" value="Class II aaRS and biotin synthetases"/>
    <property type="match status" value="1"/>
</dbReference>
<feature type="domain" description="BPL/LPL catalytic" evidence="2">
    <location>
        <begin position="116"/>
        <end position="303"/>
    </location>
</feature>
<dbReference type="PANTHER" id="PTHR12835:SF5">
    <property type="entry name" value="BIOTIN--PROTEIN LIGASE"/>
    <property type="match status" value="1"/>
</dbReference>
<evidence type="ECO:0000313" key="3">
    <source>
        <dbReference type="EMBL" id="MFC0179372.1"/>
    </source>
</evidence>
<dbReference type="InterPro" id="IPR036388">
    <property type="entry name" value="WH-like_DNA-bd_sf"/>
</dbReference>
<keyword evidence="1 3" id="KW-0436">Ligase</keyword>
<dbReference type="InterPro" id="IPR013196">
    <property type="entry name" value="HTH_11"/>
</dbReference>
<dbReference type="SUPFAM" id="SSF46785">
    <property type="entry name" value="Winged helix' DNA-binding domain"/>
    <property type="match status" value="1"/>
</dbReference>
<dbReference type="EC" id="6.3.4.15" evidence="3"/>
<dbReference type="GO" id="GO:0004077">
    <property type="term" value="F:biotin--[biotin carboxyl-carrier protein] ligase activity"/>
    <property type="evidence" value="ECO:0007669"/>
    <property type="project" value="UniProtKB-EC"/>
</dbReference>
<dbReference type="InterPro" id="IPR036390">
    <property type="entry name" value="WH_DNA-bd_sf"/>
</dbReference>
<dbReference type="Gene3D" id="2.30.30.100">
    <property type="match status" value="1"/>
</dbReference>
<dbReference type="CDD" id="cd16442">
    <property type="entry name" value="BPL"/>
    <property type="match status" value="1"/>
</dbReference>
<dbReference type="Gene3D" id="1.10.10.10">
    <property type="entry name" value="Winged helix-like DNA-binding domain superfamily/Winged helix DNA-binding domain"/>
    <property type="match status" value="1"/>
</dbReference>